<keyword evidence="2" id="KW-1185">Reference proteome</keyword>
<reference evidence="1" key="2">
    <citation type="submission" date="2020-09" db="EMBL/GenBank/DDBJ databases">
        <authorList>
            <person name="Sun Q."/>
            <person name="Zhou Y."/>
        </authorList>
    </citation>
    <scope>NUCLEOTIDE SEQUENCE</scope>
    <source>
        <strain evidence="1">CGMCC 1.15290</strain>
    </source>
</reference>
<dbReference type="Pfam" id="PF12244">
    <property type="entry name" value="DUF3606"/>
    <property type="match status" value="1"/>
</dbReference>
<dbReference type="InterPro" id="IPR022037">
    <property type="entry name" value="DUF3606"/>
</dbReference>
<gene>
    <name evidence="1" type="ORF">GCM10011379_15850</name>
</gene>
<sequence length="62" mass="7198">MSDNKVNIGKQDRLKVDAKDPGEVEYLHRQFPWFNHQKIKDAIKRAGPFRRNIEKHLAGAGK</sequence>
<evidence type="ECO:0000313" key="2">
    <source>
        <dbReference type="Proteomes" id="UP000627292"/>
    </source>
</evidence>
<dbReference type="RefSeq" id="WP_188951490.1">
    <property type="nucleotide sequence ID" value="NZ_BMIB01000002.1"/>
</dbReference>
<evidence type="ECO:0008006" key="3">
    <source>
        <dbReference type="Google" id="ProtNLM"/>
    </source>
</evidence>
<name>A0A917IUR2_9BACT</name>
<dbReference type="AlphaFoldDB" id="A0A917IUR2"/>
<proteinExistence type="predicted"/>
<dbReference type="Proteomes" id="UP000627292">
    <property type="component" value="Unassembled WGS sequence"/>
</dbReference>
<protein>
    <recommendedName>
        <fullName evidence="3">DUF3606 domain-containing protein</fullName>
    </recommendedName>
</protein>
<dbReference type="EMBL" id="BMIB01000002">
    <property type="protein sequence ID" value="GGH64146.1"/>
    <property type="molecule type" value="Genomic_DNA"/>
</dbReference>
<evidence type="ECO:0000313" key="1">
    <source>
        <dbReference type="EMBL" id="GGH64146.1"/>
    </source>
</evidence>
<accession>A0A917IUR2</accession>
<organism evidence="1 2">
    <name type="scientific">Filimonas zeae</name>
    <dbReference type="NCBI Taxonomy" id="1737353"/>
    <lineage>
        <taxon>Bacteria</taxon>
        <taxon>Pseudomonadati</taxon>
        <taxon>Bacteroidota</taxon>
        <taxon>Chitinophagia</taxon>
        <taxon>Chitinophagales</taxon>
        <taxon>Chitinophagaceae</taxon>
        <taxon>Filimonas</taxon>
    </lineage>
</organism>
<comment type="caution">
    <text evidence="1">The sequence shown here is derived from an EMBL/GenBank/DDBJ whole genome shotgun (WGS) entry which is preliminary data.</text>
</comment>
<reference evidence="1" key="1">
    <citation type="journal article" date="2014" name="Int. J. Syst. Evol. Microbiol.">
        <title>Complete genome sequence of Corynebacterium casei LMG S-19264T (=DSM 44701T), isolated from a smear-ripened cheese.</title>
        <authorList>
            <consortium name="US DOE Joint Genome Institute (JGI-PGF)"/>
            <person name="Walter F."/>
            <person name="Albersmeier A."/>
            <person name="Kalinowski J."/>
            <person name="Ruckert C."/>
        </authorList>
    </citation>
    <scope>NUCLEOTIDE SEQUENCE</scope>
    <source>
        <strain evidence="1">CGMCC 1.15290</strain>
    </source>
</reference>